<dbReference type="SMART" id="SM00834">
    <property type="entry name" value="CxxC_CXXC_SSSS"/>
    <property type="match status" value="1"/>
</dbReference>
<gene>
    <name evidence="2" type="ORF">METZ01_LOCUS163810</name>
</gene>
<sequence>MYEYLCEPCEEKFEVLRTMAKGADPATCPTCGGNGHRVLSVFASVSVGANGEPVPAAMGGMGGGGACCGGACGCS</sequence>
<accession>A0A382BAY7</accession>
<dbReference type="EMBL" id="UINC01028987">
    <property type="protein sequence ID" value="SVB10956.1"/>
    <property type="molecule type" value="Genomic_DNA"/>
</dbReference>
<name>A0A382BAY7_9ZZZZ</name>
<reference evidence="2" key="1">
    <citation type="submission" date="2018-05" db="EMBL/GenBank/DDBJ databases">
        <authorList>
            <person name="Lanie J.A."/>
            <person name="Ng W.-L."/>
            <person name="Kazmierczak K.M."/>
            <person name="Andrzejewski T.M."/>
            <person name="Davidsen T.M."/>
            <person name="Wayne K.J."/>
            <person name="Tettelin H."/>
            <person name="Glass J.I."/>
            <person name="Rusch D."/>
            <person name="Podicherti R."/>
            <person name="Tsui H.-C.T."/>
            <person name="Winkler M.E."/>
        </authorList>
    </citation>
    <scope>NUCLEOTIDE SEQUENCE</scope>
</reference>
<organism evidence="2">
    <name type="scientific">marine metagenome</name>
    <dbReference type="NCBI Taxonomy" id="408172"/>
    <lineage>
        <taxon>unclassified sequences</taxon>
        <taxon>metagenomes</taxon>
        <taxon>ecological metagenomes</taxon>
    </lineage>
</organism>
<dbReference type="AlphaFoldDB" id="A0A382BAY7"/>
<evidence type="ECO:0000259" key="1">
    <source>
        <dbReference type="SMART" id="SM00834"/>
    </source>
</evidence>
<feature type="domain" description="Putative regulatory protein FmdB zinc ribbon" evidence="1">
    <location>
        <begin position="1"/>
        <end position="40"/>
    </location>
</feature>
<dbReference type="NCBIfam" id="TIGR02605">
    <property type="entry name" value="CxxC_CxxC_SSSS"/>
    <property type="match status" value="1"/>
</dbReference>
<protein>
    <recommendedName>
        <fullName evidence="1">Putative regulatory protein FmdB zinc ribbon domain-containing protein</fullName>
    </recommendedName>
</protein>
<evidence type="ECO:0000313" key="2">
    <source>
        <dbReference type="EMBL" id="SVB10956.1"/>
    </source>
</evidence>
<dbReference type="InterPro" id="IPR013429">
    <property type="entry name" value="Regulatory_FmdB_Zinc_ribbon"/>
</dbReference>
<proteinExistence type="predicted"/>
<dbReference type="Pfam" id="PF09723">
    <property type="entry name" value="Zn_ribbon_8"/>
    <property type="match status" value="1"/>
</dbReference>